<name>Q6ILS7_DROME</name>
<sequence length="54" mass="6215">MGAWSVRNDDEIELVKKNMAANNTPKDQEDEGRGKLQALREMAIRRQDDDRTTP</sequence>
<accession>Q6ILS7</accession>
<evidence type="ECO:0000313" key="1">
    <source>
        <dbReference type="EMBL" id="DAA02784.1"/>
    </source>
</evidence>
<reference evidence="1" key="1">
    <citation type="journal article" date="2003" name="Genome Biol.">
        <title>An integrated gene annotation and transcriptional profiling approach towards the full gene content of the Drosophila genome.</title>
        <authorList>
            <person name="Hild M."/>
            <person name="Beckmann B."/>
            <person name="Haas S.A."/>
            <person name="Koch B."/>
            <person name="Solovyev V."/>
            <person name="Busold C."/>
            <person name="Fellenberg K."/>
            <person name="Boutros M."/>
            <person name="Vingron M."/>
            <person name="Sauer F."/>
            <person name="Hoheisel J.D."/>
            <person name="Paro R."/>
        </authorList>
    </citation>
    <scope>NUCLEOTIDE SEQUENCE</scope>
</reference>
<proteinExistence type="predicted"/>
<dbReference type="EMBL" id="BK001939">
    <property type="protein sequence ID" value="DAA02784.1"/>
    <property type="molecule type" value="Genomic_DNA"/>
</dbReference>
<dbReference type="AlphaFoldDB" id="Q6ILS7"/>
<organism evidence="1">
    <name type="scientific">Drosophila melanogaster</name>
    <name type="common">Fruit fly</name>
    <dbReference type="NCBI Taxonomy" id="7227"/>
    <lineage>
        <taxon>Eukaryota</taxon>
        <taxon>Metazoa</taxon>
        <taxon>Ecdysozoa</taxon>
        <taxon>Arthropoda</taxon>
        <taxon>Hexapoda</taxon>
        <taxon>Insecta</taxon>
        <taxon>Pterygota</taxon>
        <taxon>Neoptera</taxon>
        <taxon>Endopterygota</taxon>
        <taxon>Diptera</taxon>
        <taxon>Brachycera</taxon>
        <taxon>Muscomorpha</taxon>
        <taxon>Ephydroidea</taxon>
        <taxon>Drosophilidae</taxon>
        <taxon>Drosophila</taxon>
        <taxon>Sophophora</taxon>
    </lineage>
</organism>
<protein>
    <submittedName>
        <fullName evidence="1">HDC08475</fullName>
    </submittedName>
</protein>
<gene>
    <name evidence="1" type="ORF">HDC08475</name>
</gene>